<dbReference type="Gene3D" id="3.90.1110.10">
    <property type="entry name" value="RNA polymerase Rpb2, domain 2"/>
    <property type="match status" value="1"/>
</dbReference>
<feature type="domain" description="RNA polymerase Rpb2" evidence="10">
    <location>
        <begin position="1081"/>
        <end position="1157"/>
    </location>
</feature>
<evidence type="ECO:0000313" key="15">
    <source>
        <dbReference type="EMBL" id="QHT79178.1"/>
    </source>
</evidence>
<dbReference type="EC" id="2.7.7.6" evidence="2"/>
<dbReference type="SUPFAM" id="SSF64484">
    <property type="entry name" value="beta and beta-prime subunits of DNA dependent RNA-polymerase"/>
    <property type="match status" value="1"/>
</dbReference>
<evidence type="ECO:0000256" key="2">
    <source>
        <dbReference type="ARBA" id="ARBA00012418"/>
    </source>
</evidence>
<dbReference type="Pfam" id="PF00562">
    <property type="entry name" value="RNA_pol_Rpb2_6"/>
    <property type="match status" value="1"/>
</dbReference>
<dbReference type="Gene3D" id="3.90.1100.10">
    <property type="match status" value="2"/>
</dbReference>
<dbReference type="GO" id="GO:0046872">
    <property type="term" value="F:metal ion binding"/>
    <property type="evidence" value="ECO:0007669"/>
    <property type="project" value="UniProtKB-KW"/>
</dbReference>
<dbReference type="InterPro" id="IPR014724">
    <property type="entry name" value="RNA_pol_RPB2_OB-fold"/>
</dbReference>
<dbReference type="InterPro" id="IPR037034">
    <property type="entry name" value="RNA_pol_Rpb2_2_sf"/>
</dbReference>
<dbReference type="Gene3D" id="2.40.50.150">
    <property type="match status" value="1"/>
</dbReference>
<dbReference type="GO" id="GO:0032549">
    <property type="term" value="F:ribonucleoside binding"/>
    <property type="evidence" value="ECO:0007669"/>
    <property type="project" value="InterPro"/>
</dbReference>
<sequence>MDVARHVFETFFRDVTNPLVRHHLDSFKDFVDIKIPRYIKASNPLKLLLADGRLIEVYIGGKEGDQIRYHIPQTEGNALYPHVCRLENRTYKFDVYTDFYVEYIYEDHRDTKEFKDVFLGSIPLMLKSSLCHLSSMDSDALDSVHECRYELGGYFIVDGQERVLLTQESLGANMFHAKKRKVLIKEKVARTITEYESESKIEGSTKGEEFEYVCGISSTSEDGTRGPYSHMVLIPPKQRIPDDPSDIQKVQDWSTFSAKRLATVKLPGFLQAVPLLSVFKALGISNDKDLYDIVLCGVSETKRTQYDTLFLNLILSHEAFLKQQEDDDLDLLVKETRAKSQAVVFNNFYYKLFPHCEAQEESVATFYRRKAYLLGVMTKMAMDIDLGIAENSDRDHFKFKRLSAAGELCFEEFRRIYIDVAKDFVTAMDSRVEFEQANYAGRKLSELLQEDTLRQRYWKSAEFINRFSKSFKGQWGGADGVCQVLSRYSYIGTIAHVRRVNLMMDKDSKSLEARRLHCSTWGMLCPVDNPDGGNIGMIKSLALLSKISTQTDSRILKERIRSEKDFLSVSILPAVWDPRWTRIFLNSDLLGVYRGNTETLHSKLVDERRSGKIHVLTSLFWNRTQNEYVIFCDAGRICRPLYKEVKPESIKSATTWQGILKHMEYVDAQETEGILISREPFKGTHSEIHGIAILSPSAIINPFVDHNQAPRNMFSCQQVKQACSWYNTAFSKRFDTISTLLHSPQRPLCETWVSPQILGGNNCMPYGENAIVAVAIYSGYNQDDSIILNDSALKRGMFQTSYYHSYDFQEESLNQNFKDGVIQVVNSTEICNPAVDPKYRETVILSKSDYSMLDSLGVIKIGSHVTPNTVLVGMVTPQLNSRGEVFGFRDTSKTPKRGQHGTIDGIYRYTTAEGLQGIKIRIAETRLPILGDKFSARHGQKGTCGIRLPEEDMPFTASGLRPDMIVNPCAFPSRMTIGQFVESMSNVLAVDLGVLIDSTAFSSQNRIMDTKEIMLQLGYHPYGNEFLYNGQTGELIQSEIFMGPTYYLRSKLMTEDKINYRSTGPITKLTRQPLEGRAQDGGLRIGEMERDGLLSHGIMGFLTESMMKRSDAAEFLFQPDLGRLDAQDGHPTTKVQIPYSMRLLLQEMESAHIQLKLSS</sequence>
<dbReference type="Pfam" id="PF04560">
    <property type="entry name" value="RNA_pol_Rpb2_7"/>
    <property type="match status" value="1"/>
</dbReference>
<accession>A0A6C0HEZ4</accession>
<dbReference type="GO" id="GO:0003899">
    <property type="term" value="F:DNA-directed RNA polymerase activity"/>
    <property type="evidence" value="ECO:0007669"/>
    <property type="project" value="UniProtKB-EC"/>
</dbReference>
<evidence type="ECO:0000259" key="11">
    <source>
        <dbReference type="Pfam" id="PF04561"/>
    </source>
</evidence>
<dbReference type="Pfam" id="PF04565">
    <property type="entry name" value="RNA_pol_Rpb2_3"/>
    <property type="match status" value="1"/>
</dbReference>
<keyword evidence="6" id="KW-0479">Metal-binding</keyword>
<dbReference type="EMBL" id="MN739946">
    <property type="protein sequence ID" value="QHT79178.1"/>
    <property type="molecule type" value="Genomic_DNA"/>
</dbReference>
<dbReference type="GO" id="GO:0003677">
    <property type="term" value="F:DNA binding"/>
    <property type="evidence" value="ECO:0007669"/>
    <property type="project" value="InterPro"/>
</dbReference>
<evidence type="ECO:0000256" key="4">
    <source>
        <dbReference type="ARBA" id="ARBA00022679"/>
    </source>
</evidence>
<dbReference type="CDD" id="cd00653">
    <property type="entry name" value="RNA_pol_B_RPB2"/>
    <property type="match status" value="1"/>
</dbReference>
<feature type="domain" description="RNA polymerase Rpb2" evidence="14">
    <location>
        <begin position="583"/>
        <end position="641"/>
    </location>
</feature>
<dbReference type="Pfam" id="PF04566">
    <property type="entry name" value="RNA_pol_Rpb2_4"/>
    <property type="match status" value="1"/>
</dbReference>
<keyword evidence="5" id="KW-0548">Nucleotidyltransferase</keyword>
<name>A0A6C0HEZ4_9ZZZZ</name>
<dbReference type="Gene3D" id="2.40.270.10">
    <property type="entry name" value="DNA-directed RNA polymerase, subunit 2, domain 6"/>
    <property type="match status" value="1"/>
</dbReference>
<evidence type="ECO:0000259" key="13">
    <source>
        <dbReference type="Pfam" id="PF04565"/>
    </source>
</evidence>
<dbReference type="InterPro" id="IPR007646">
    <property type="entry name" value="RNA_pol_Rpb2_4"/>
</dbReference>
<dbReference type="InterPro" id="IPR007642">
    <property type="entry name" value="RNA_pol_Rpb2_2"/>
</dbReference>
<feature type="domain" description="DNA-directed RNA polymerase subunit 2 hybrid-binding" evidence="9">
    <location>
        <begin position="698"/>
        <end position="1079"/>
    </location>
</feature>
<evidence type="ECO:0000259" key="14">
    <source>
        <dbReference type="Pfam" id="PF04566"/>
    </source>
</evidence>
<feature type="domain" description="RNA polymerase Rpb2" evidence="13">
    <location>
        <begin position="483"/>
        <end position="547"/>
    </location>
</feature>
<reference evidence="15" key="1">
    <citation type="journal article" date="2020" name="Nature">
        <title>Giant virus diversity and host interactions through global metagenomics.</title>
        <authorList>
            <person name="Schulz F."/>
            <person name="Roux S."/>
            <person name="Paez-Espino D."/>
            <person name="Jungbluth S."/>
            <person name="Walsh D.A."/>
            <person name="Denef V.J."/>
            <person name="McMahon K.D."/>
            <person name="Konstantinidis K.T."/>
            <person name="Eloe-Fadrosh E.A."/>
            <person name="Kyrpides N.C."/>
            <person name="Woyke T."/>
        </authorList>
    </citation>
    <scope>NUCLEOTIDE SEQUENCE</scope>
    <source>
        <strain evidence="15">GVMAG-M-3300023179-99</strain>
    </source>
</reference>
<evidence type="ECO:0000259" key="10">
    <source>
        <dbReference type="Pfam" id="PF04560"/>
    </source>
</evidence>
<keyword evidence="3" id="KW-0240">DNA-directed RNA polymerase</keyword>
<protein>
    <recommendedName>
        <fullName evidence="2">DNA-directed RNA polymerase</fullName>
        <ecNumber evidence="2">2.7.7.6</ecNumber>
    </recommendedName>
</protein>
<dbReference type="InterPro" id="IPR007120">
    <property type="entry name" value="DNA-dir_RNAP_su2_dom"/>
</dbReference>
<dbReference type="Gene3D" id="3.90.1800.10">
    <property type="entry name" value="RNA polymerase alpha subunit dimerisation domain"/>
    <property type="match status" value="1"/>
</dbReference>
<keyword evidence="8" id="KW-0804">Transcription</keyword>
<organism evidence="15">
    <name type="scientific">viral metagenome</name>
    <dbReference type="NCBI Taxonomy" id="1070528"/>
    <lineage>
        <taxon>unclassified sequences</taxon>
        <taxon>metagenomes</taxon>
        <taxon>organismal metagenomes</taxon>
    </lineage>
</organism>
<dbReference type="Pfam" id="PF04561">
    <property type="entry name" value="RNA_pol_Rpb2_2"/>
    <property type="match status" value="1"/>
</dbReference>
<evidence type="ECO:0000256" key="6">
    <source>
        <dbReference type="ARBA" id="ARBA00022723"/>
    </source>
</evidence>
<evidence type="ECO:0000259" key="12">
    <source>
        <dbReference type="Pfam" id="PF04563"/>
    </source>
</evidence>
<dbReference type="InterPro" id="IPR037033">
    <property type="entry name" value="DNA-dir_RNAP_su2_hyb_sf"/>
</dbReference>
<keyword evidence="4" id="KW-0808">Transferase</keyword>
<feature type="domain" description="RNA polymerase Rpb2" evidence="11">
    <location>
        <begin position="265"/>
        <end position="402"/>
    </location>
</feature>
<dbReference type="PANTHER" id="PTHR20856">
    <property type="entry name" value="DNA-DIRECTED RNA POLYMERASE I SUBUNIT 2"/>
    <property type="match status" value="1"/>
</dbReference>
<dbReference type="InterPro" id="IPR007641">
    <property type="entry name" value="RNA_pol_Rpb2_7"/>
</dbReference>
<comment type="similarity">
    <text evidence="1">Belongs to the RNA polymerase beta chain family.</text>
</comment>
<keyword evidence="7" id="KW-0862">Zinc</keyword>
<dbReference type="InterPro" id="IPR007644">
    <property type="entry name" value="RNA_pol_bsu_protrusion"/>
</dbReference>
<dbReference type="GO" id="GO:0000428">
    <property type="term" value="C:DNA-directed RNA polymerase complex"/>
    <property type="evidence" value="ECO:0007669"/>
    <property type="project" value="UniProtKB-KW"/>
</dbReference>
<dbReference type="InterPro" id="IPR007645">
    <property type="entry name" value="RNA_pol_Rpb2_3"/>
</dbReference>
<proteinExistence type="inferred from homology"/>
<evidence type="ECO:0000256" key="1">
    <source>
        <dbReference type="ARBA" id="ARBA00006835"/>
    </source>
</evidence>
<evidence type="ECO:0000256" key="8">
    <source>
        <dbReference type="ARBA" id="ARBA00023163"/>
    </source>
</evidence>
<evidence type="ECO:0000256" key="7">
    <source>
        <dbReference type="ARBA" id="ARBA00022833"/>
    </source>
</evidence>
<dbReference type="GO" id="GO:0006351">
    <property type="term" value="P:DNA-templated transcription"/>
    <property type="evidence" value="ECO:0007669"/>
    <property type="project" value="InterPro"/>
</dbReference>
<evidence type="ECO:0000259" key="9">
    <source>
        <dbReference type="Pfam" id="PF00562"/>
    </source>
</evidence>
<dbReference type="Pfam" id="PF04563">
    <property type="entry name" value="RNA_pol_Rpb2_1"/>
    <property type="match status" value="1"/>
</dbReference>
<dbReference type="AlphaFoldDB" id="A0A6C0HEZ4"/>
<evidence type="ECO:0000256" key="3">
    <source>
        <dbReference type="ARBA" id="ARBA00022478"/>
    </source>
</evidence>
<evidence type="ECO:0000256" key="5">
    <source>
        <dbReference type="ARBA" id="ARBA00022695"/>
    </source>
</evidence>
<feature type="domain" description="RNA polymerase beta subunit protrusion" evidence="12">
    <location>
        <begin position="19"/>
        <end position="433"/>
    </location>
</feature>
<dbReference type="InterPro" id="IPR015712">
    <property type="entry name" value="DNA-dir_RNA_pol_su2"/>
</dbReference>